<evidence type="ECO:0000313" key="7">
    <source>
        <dbReference type="Proteomes" id="UP001177023"/>
    </source>
</evidence>
<feature type="transmembrane region" description="Helical" evidence="5">
    <location>
        <begin position="17"/>
        <end position="35"/>
    </location>
</feature>
<feature type="transmembrane region" description="Helical" evidence="5">
    <location>
        <begin position="98"/>
        <end position="118"/>
    </location>
</feature>
<dbReference type="PANTHER" id="PTHR46561:SF11">
    <property type="entry name" value="SERPENTINE RECEPTOR CLASS ALPHA_BETA-14"/>
    <property type="match status" value="1"/>
</dbReference>
<dbReference type="EMBL" id="CATQJA010002710">
    <property type="protein sequence ID" value="CAJ0587750.1"/>
    <property type="molecule type" value="Genomic_DNA"/>
</dbReference>
<dbReference type="GO" id="GO:0016020">
    <property type="term" value="C:membrane"/>
    <property type="evidence" value="ECO:0007669"/>
    <property type="project" value="UniProtKB-SubCell"/>
</dbReference>
<dbReference type="Proteomes" id="UP001177023">
    <property type="component" value="Unassembled WGS sequence"/>
</dbReference>
<evidence type="ECO:0000256" key="3">
    <source>
        <dbReference type="ARBA" id="ARBA00022989"/>
    </source>
</evidence>
<proteinExistence type="predicted"/>
<dbReference type="InterPro" id="IPR053286">
    <property type="entry name" value="Nematode_rcpt-like_srab"/>
</dbReference>
<feature type="transmembrane region" description="Helical" evidence="5">
    <location>
        <begin position="188"/>
        <end position="207"/>
    </location>
</feature>
<dbReference type="Pfam" id="PF10292">
    <property type="entry name" value="7TM_GPCR_Srab"/>
    <property type="match status" value="1"/>
</dbReference>
<evidence type="ECO:0000256" key="1">
    <source>
        <dbReference type="ARBA" id="ARBA00004141"/>
    </source>
</evidence>
<evidence type="ECO:0000256" key="5">
    <source>
        <dbReference type="SAM" id="Phobius"/>
    </source>
</evidence>
<keyword evidence="2 5" id="KW-0812">Transmembrane</keyword>
<organism evidence="6 7">
    <name type="scientific">Mesorhabditis spiculigera</name>
    <dbReference type="NCBI Taxonomy" id="96644"/>
    <lineage>
        <taxon>Eukaryota</taxon>
        <taxon>Metazoa</taxon>
        <taxon>Ecdysozoa</taxon>
        <taxon>Nematoda</taxon>
        <taxon>Chromadorea</taxon>
        <taxon>Rhabditida</taxon>
        <taxon>Rhabditina</taxon>
        <taxon>Rhabditomorpha</taxon>
        <taxon>Rhabditoidea</taxon>
        <taxon>Rhabditidae</taxon>
        <taxon>Mesorhabditinae</taxon>
        <taxon>Mesorhabditis</taxon>
    </lineage>
</organism>
<protein>
    <submittedName>
        <fullName evidence="6">Uncharacterized protein</fullName>
    </submittedName>
</protein>
<accession>A0AA36GGU9</accession>
<reference evidence="6" key="1">
    <citation type="submission" date="2023-06" db="EMBL/GenBank/DDBJ databases">
        <authorList>
            <person name="Delattre M."/>
        </authorList>
    </citation>
    <scope>NUCLEOTIDE SEQUENCE</scope>
    <source>
        <strain evidence="6">AF72</strain>
    </source>
</reference>
<evidence type="ECO:0000313" key="6">
    <source>
        <dbReference type="EMBL" id="CAJ0587750.1"/>
    </source>
</evidence>
<gene>
    <name evidence="6" type="ORF">MSPICULIGERA_LOCUS25705</name>
</gene>
<name>A0AA36GGU9_9BILA</name>
<evidence type="ECO:0000256" key="2">
    <source>
        <dbReference type="ARBA" id="ARBA00022692"/>
    </source>
</evidence>
<evidence type="ECO:0000256" key="4">
    <source>
        <dbReference type="ARBA" id="ARBA00023136"/>
    </source>
</evidence>
<dbReference type="PANTHER" id="PTHR46561">
    <property type="entry name" value="SERPENTINE RECEPTOR, CLASS AB (CLASS A-LIKE)-RELATED"/>
    <property type="match status" value="1"/>
</dbReference>
<keyword evidence="7" id="KW-1185">Reference proteome</keyword>
<dbReference type="AlphaFoldDB" id="A0AA36GGU9"/>
<comment type="caution">
    <text evidence="6">The sequence shown here is derived from an EMBL/GenBank/DDBJ whole genome shotgun (WGS) entry which is preliminary data.</text>
</comment>
<keyword evidence="4 5" id="KW-0472">Membrane</keyword>
<feature type="transmembrane region" description="Helical" evidence="5">
    <location>
        <begin position="55"/>
        <end position="78"/>
    </location>
</feature>
<feature type="non-terminal residue" evidence="6">
    <location>
        <position position="1"/>
    </location>
</feature>
<feature type="transmembrane region" description="Helical" evidence="5">
    <location>
        <begin position="138"/>
        <end position="158"/>
    </location>
</feature>
<comment type="subcellular location">
    <subcellularLocation>
        <location evidence="1">Membrane</location>
        <topology evidence="1">Multi-pass membrane protein</topology>
    </subcellularLocation>
</comment>
<sequence>MDDEECVAVAEPLADFLPIRLILLFQAGCGISVTLQSLYTIPKYASSHFHVNSKLLVILLLAMFIGMGCSIAGTFLYHVVMLSMPPGCHTLASPLQCFLMRGFSNFCMFAYTPMHFALSLERLAARHFGSKYEEMGCWLGILLAVMALTASAGIYYFIMSHENWGAENSVPYCTIGNKYTSSSASTCMLVLLGIDMVGLFLMGFAYWKEFKAVK</sequence>
<dbReference type="InterPro" id="IPR019408">
    <property type="entry name" value="7TM_GPCR_serpentine_rcpt_Srab"/>
</dbReference>
<keyword evidence="3 5" id="KW-1133">Transmembrane helix</keyword>